<gene>
    <name evidence="2" type="ORF">ACFOMH_16105</name>
</gene>
<evidence type="ECO:0000313" key="3">
    <source>
        <dbReference type="Proteomes" id="UP001595721"/>
    </source>
</evidence>
<name>A0ABV7R8X0_9RHOB</name>
<evidence type="ECO:0000313" key="2">
    <source>
        <dbReference type="EMBL" id="MFC3529701.1"/>
    </source>
</evidence>
<dbReference type="EMBL" id="JBHRXJ010000013">
    <property type="protein sequence ID" value="MFC3529701.1"/>
    <property type="molecule type" value="Genomic_DNA"/>
</dbReference>
<keyword evidence="3" id="KW-1185">Reference proteome</keyword>
<feature type="region of interest" description="Disordered" evidence="1">
    <location>
        <begin position="243"/>
        <end position="264"/>
    </location>
</feature>
<organism evidence="2 3">
    <name type="scientific">Paracoccus mangrovi</name>
    <dbReference type="NCBI Taxonomy" id="1715645"/>
    <lineage>
        <taxon>Bacteria</taxon>
        <taxon>Pseudomonadati</taxon>
        <taxon>Pseudomonadota</taxon>
        <taxon>Alphaproteobacteria</taxon>
        <taxon>Rhodobacterales</taxon>
        <taxon>Paracoccaceae</taxon>
        <taxon>Paracoccus</taxon>
    </lineage>
</organism>
<evidence type="ECO:0000256" key="1">
    <source>
        <dbReference type="SAM" id="MobiDB-lite"/>
    </source>
</evidence>
<sequence>MSFSWSGIRDDLARSSSTLQSHRDYRAIRSIEPALQPHADIAALLGALHHGQLDHDCRNTLLLALVRASQGGDRPADMALGVVLLALWPGLDAIRNRCLRRRIGSPDDISSDLLARATETIRKLDLTRVNQIAATVLRNAERDVLRAVIRDDARQQSCADLDPDWIAAAPSWAERQRLRGALRRDLVALIGRDADLVLGVVLDGASQVEMGAVMAVTGSAARKRYQRAMASLALHYASFAGRPQGSTTSTPMAAKGATSRLATG</sequence>
<proteinExistence type="predicted"/>
<accession>A0ABV7R8X0</accession>
<dbReference type="Proteomes" id="UP001595721">
    <property type="component" value="Unassembled WGS sequence"/>
</dbReference>
<dbReference type="RefSeq" id="WP_377745742.1">
    <property type="nucleotide sequence ID" value="NZ_JBHRXJ010000013.1"/>
</dbReference>
<reference evidence="3" key="1">
    <citation type="journal article" date="2019" name="Int. J. Syst. Evol. Microbiol.">
        <title>The Global Catalogue of Microorganisms (GCM) 10K type strain sequencing project: providing services to taxonomists for standard genome sequencing and annotation.</title>
        <authorList>
            <consortium name="The Broad Institute Genomics Platform"/>
            <consortium name="The Broad Institute Genome Sequencing Center for Infectious Disease"/>
            <person name="Wu L."/>
            <person name="Ma J."/>
        </authorList>
    </citation>
    <scope>NUCLEOTIDE SEQUENCE [LARGE SCALE GENOMIC DNA]</scope>
    <source>
        <strain evidence="3">KCTC 42899</strain>
    </source>
</reference>
<comment type="caution">
    <text evidence="2">The sequence shown here is derived from an EMBL/GenBank/DDBJ whole genome shotgun (WGS) entry which is preliminary data.</text>
</comment>
<protein>
    <submittedName>
        <fullName evidence="2">Sigma-70 family RNA polymerase sigma factor</fullName>
    </submittedName>
</protein>